<evidence type="ECO:0000256" key="2">
    <source>
        <dbReference type="ARBA" id="ARBA00005594"/>
    </source>
</evidence>
<dbReference type="InterPro" id="IPR002305">
    <property type="entry name" value="aa-tRNA-synth_Ic"/>
</dbReference>
<dbReference type="AlphaFoldDB" id="A0A7S3GAJ6"/>
<evidence type="ECO:0000256" key="10">
    <source>
        <dbReference type="ARBA" id="ARBA00023146"/>
    </source>
</evidence>
<proteinExistence type="inferred from homology"/>
<dbReference type="Gene3D" id="1.10.240.10">
    <property type="entry name" value="Tyrosyl-Transfer RNA Synthetase"/>
    <property type="match status" value="1"/>
</dbReference>
<evidence type="ECO:0000256" key="11">
    <source>
        <dbReference type="ARBA" id="ARBA00030268"/>
    </source>
</evidence>
<dbReference type="GO" id="GO:0004830">
    <property type="term" value="F:tryptophan-tRNA ligase activity"/>
    <property type="evidence" value="ECO:0007669"/>
    <property type="project" value="UniProtKB-EC"/>
</dbReference>
<dbReference type="InterPro" id="IPR002306">
    <property type="entry name" value="Trp-tRNA-ligase"/>
</dbReference>
<dbReference type="PROSITE" id="PS00178">
    <property type="entry name" value="AA_TRNA_LIGASE_I"/>
    <property type="match status" value="1"/>
</dbReference>
<dbReference type="NCBIfam" id="TIGR00233">
    <property type="entry name" value="trpS"/>
    <property type="match status" value="1"/>
</dbReference>
<feature type="region of interest" description="Disordered" evidence="13">
    <location>
        <begin position="1"/>
        <end position="34"/>
    </location>
</feature>
<dbReference type="FunFam" id="3.40.50.620:FF:000033">
    <property type="entry name" value="tryptophan--tRNA ligase, cytoplasmic"/>
    <property type="match status" value="1"/>
</dbReference>
<keyword evidence="7 12" id="KW-0547">Nucleotide-binding</keyword>
<keyword evidence="10 12" id="KW-0030">Aminoacyl-tRNA synthetase</keyword>
<dbReference type="GO" id="GO:0005737">
    <property type="term" value="C:cytoplasm"/>
    <property type="evidence" value="ECO:0007669"/>
    <property type="project" value="UniProtKB-SubCell"/>
</dbReference>
<dbReference type="InterPro" id="IPR014729">
    <property type="entry name" value="Rossmann-like_a/b/a_fold"/>
</dbReference>
<dbReference type="FunFam" id="1.10.240.10:FF:000003">
    <property type="entry name" value="Tryptophan--tRNA ligase, cytoplasmic"/>
    <property type="match status" value="1"/>
</dbReference>
<organism evidence="14">
    <name type="scientific">Palpitomonas bilix</name>
    <dbReference type="NCBI Taxonomy" id="652834"/>
    <lineage>
        <taxon>Eukaryota</taxon>
        <taxon>Eukaryota incertae sedis</taxon>
    </lineage>
</organism>
<evidence type="ECO:0000256" key="1">
    <source>
        <dbReference type="ARBA" id="ARBA00004496"/>
    </source>
</evidence>
<evidence type="ECO:0000256" key="7">
    <source>
        <dbReference type="ARBA" id="ARBA00022741"/>
    </source>
</evidence>
<evidence type="ECO:0000256" key="3">
    <source>
        <dbReference type="ARBA" id="ARBA00013161"/>
    </source>
</evidence>
<dbReference type="PANTHER" id="PTHR10055:SF1">
    <property type="entry name" value="TRYPTOPHAN--TRNA LIGASE, CYTOPLASMIC"/>
    <property type="match status" value="1"/>
</dbReference>
<keyword evidence="8 12" id="KW-0067">ATP-binding</keyword>
<dbReference type="GO" id="GO:0006436">
    <property type="term" value="P:tryptophanyl-tRNA aminoacylation"/>
    <property type="evidence" value="ECO:0007669"/>
    <property type="project" value="InterPro"/>
</dbReference>
<dbReference type="EMBL" id="HBIB01025770">
    <property type="protein sequence ID" value="CAE0254476.1"/>
    <property type="molecule type" value="Transcribed_RNA"/>
</dbReference>
<keyword evidence="9 12" id="KW-0648">Protein biosynthesis</keyword>
<dbReference type="Gene3D" id="3.40.50.620">
    <property type="entry name" value="HUPs"/>
    <property type="match status" value="1"/>
</dbReference>
<dbReference type="GO" id="GO:0005524">
    <property type="term" value="F:ATP binding"/>
    <property type="evidence" value="ECO:0007669"/>
    <property type="project" value="UniProtKB-KW"/>
</dbReference>
<evidence type="ECO:0000256" key="9">
    <source>
        <dbReference type="ARBA" id="ARBA00022917"/>
    </source>
</evidence>
<dbReference type="InterPro" id="IPR001412">
    <property type="entry name" value="aa-tRNA-synth_I_CS"/>
</dbReference>
<comment type="subcellular location">
    <subcellularLocation>
        <location evidence="1">Cytoplasm</location>
    </subcellularLocation>
</comment>
<evidence type="ECO:0000256" key="8">
    <source>
        <dbReference type="ARBA" id="ARBA00022840"/>
    </source>
</evidence>
<evidence type="ECO:0000256" key="4">
    <source>
        <dbReference type="ARBA" id="ARBA00013782"/>
    </source>
</evidence>
<evidence type="ECO:0000256" key="5">
    <source>
        <dbReference type="ARBA" id="ARBA00022490"/>
    </source>
</evidence>
<protein>
    <recommendedName>
        <fullName evidence="4">Tryptophan--tRNA ligase, cytoplasmic</fullName>
        <ecNumber evidence="3">6.1.1.2</ecNumber>
    </recommendedName>
    <alternativeName>
        <fullName evidence="11">Tryptophanyl-tRNA synthetase</fullName>
    </alternativeName>
</protein>
<dbReference type="PRINTS" id="PR01039">
    <property type="entry name" value="TRNASYNTHTRP"/>
</dbReference>
<evidence type="ECO:0000313" key="14">
    <source>
        <dbReference type="EMBL" id="CAE0254476.1"/>
    </source>
</evidence>
<dbReference type="Pfam" id="PF00579">
    <property type="entry name" value="tRNA-synt_1b"/>
    <property type="match status" value="1"/>
</dbReference>
<sequence>MSAEQEIPKAAATAEAEAPAATASEQEKPAADPVVTPWEVEGDVDYEKLVKRFGSQYIRPEQIERMERLTGKKAHPWLRRGVFFSQRDFDKILDCYENKKPFYIYTGRGPSSDSLHLGHLVPFFFTKYLQDAFDVPLVIQVTDDEKFLWKDMKQEDCYKFARENIKDIIACGFDPEKTFIFSDFEYIGHMYKNICRIQKAVTYSQARGIFGFCDSDNIGKHGFPAIQAAPALPTSFPHIFGENKKPYCLIPCAIDQDPYFRMTRDVAPKLGYHKPALLHSKFFPALQGLNTKMSASSSSSAIYVTDTANQIKKKINKYAFSGGRVSAEEQREFGANVDVDVSYIYLSFFLDDDAKLKEIHDDYASGKLLTGEVKAYLVSILQDIVKKHQEARAKVTEEVVDQYMAVRPMPFKQPTPPGLKSEEKQEE</sequence>
<dbReference type="EC" id="6.1.1.2" evidence="3"/>
<dbReference type="CDD" id="cd00806">
    <property type="entry name" value="TrpRS_core"/>
    <property type="match status" value="1"/>
</dbReference>
<feature type="region of interest" description="Disordered" evidence="13">
    <location>
        <begin position="407"/>
        <end position="427"/>
    </location>
</feature>
<reference evidence="14" key="1">
    <citation type="submission" date="2021-01" db="EMBL/GenBank/DDBJ databases">
        <authorList>
            <person name="Corre E."/>
            <person name="Pelletier E."/>
            <person name="Niang G."/>
            <person name="Scheremetjew M."/>
            <person name="Finn R."/>
            <person name="Kale V."/>
            <person name="Holt S."/>
            <person name="Cochrane G."/>
            <person name="Meng A."/>
            <person name="Brown T."/>
            <person name="Cohen L."/>
        </authorList>
    </citation>
    <scope>NUCLEOTIDE SEQUENCE</scope>
    <source>
        <strain evidence="14">NIES-2562</strain>
    </source>
</reference>
<name>A0A7S3GAJ6_9EUKA</name>
<comment type="similarity">
    <text evidence="2 12">Belongs to the class-I aminoacyl-tRNA synthetase family.</text>
</comment>
<gene>
    <name evidence="14" type="ORF">PBIL07802_LOCUS16724</name>
</gene>
<keyword evidence="6 12" id="KW-0436">Ligase</keyword>
<feature type="compositionally biased region" description="Low complexity" evidence="13">
    <location>
        <begin position="10"/>
        <end position="23"/>
    </location>
</feature>
<evidence type="ECO:0000256" key="6">
    <source>
        <dbReference type="ARBA" id="ARBA00022598"/>
    </source>
</evidence>
<evidence type="ECO:0000256" key="12">
    <source>
        <dbReference type="RuleBase" id="RU363036"/>
    </source>
</evidence>
<evidence type="ECO:0000256" key="13">
    <source>
        <dbReference type="SAM" id="MobiDB-lite"/>
    </source>
</evidence>
<dbReference type="PANTHER" id="PTHR10055">
    <property type="entry name" value="TRYPTOPHANYL-TRNA SYNTHETASE"/>
    <property type="match status" value="1"/>
</dbReference>
<accession>A0A7S3GAJ6</accession>
<keyword evidence="5" id="KW-0963">Cytoplasm</keyword>
<dbReference type="SUPFAM" id="SSF52374">
    <property type="entry name" value="Nucleotidylyl transferase"/>
    <property type="match status" value="1"/>
</dbReference>